<reference evidence="2 3" key="1">
    <citation type="journal article" date="2014" name="Genome Biol. Evol.">
        <title>Genome degeneration and adaptation in a nascent stage of symbiosis.</title>
        <authorList>
            <person name="Oakeson K.F."/>
            <person name="Gil R."/>
            <person name="Clayton A.L."/>
            <person name="Dunn D.M."/>
            <person name="von Niederhausern A.C."/>
            <person name="Hamil C."/>
            <person name="Aoyagi A."/>
            <person name="Duval B."/>
            <person name="Baca A."/>
            <person name="Silva F.J."/>
            <person name="Vallier A."/>
            <person name="Jackson D.G."/>
            <person name="Latorre A."/>
            <person name="Weiss R.B."/>
            <person name="Heddi A."/>
            <person name="Moya A."/>
            <person name="Dale C."/>
        </authorList>
    </citation>
    <scope>NUCLEOTIDE SEQUENCE [LARGE SCALE GENOMIC DNA]</scope>
    <source>
        <strain evidence="2 3">HS1</strain>
    </source>
</reference>
<feature type="compositionally biased region" description="Low complexity" evidence="1">
    <location>
        <begin position="53"/>
        <end position="77"/>
    </location>
</feature>
<dbReference type="EMBL" id="CP006569">
    <property type="protein sequence ID" value="AHF77114.1"/>
    <property type="molecule type" value="Genomic_DNA"/>
</dbReference>
<accession>W0HTM1</accession>
<feature type="region of interest" description="Disordered" evidence="1">
    <location>
        <begin position="53"/>
        <end position="92"/>
    </location>
</feature>
<evidence type="ECO:0000313" key="3">
    <source>
        <dbReference type="Proteomes" id="UP000019028"/>
    </source>
</evidence>
<dbReference type="PATRIC" id="fig|1239307.3.peg.2282"/>
<evidence type="ECO:0000256" key="1">
    <source>
        <dbReference type="SAM" id="MobiDB-lite"/>
    </source>
</evidence>
<evidence type="ECO:0000313" key="2">
    <source>
        <dbReference type="EMBL" id="AHF77114.1"/>
    </source>
</evidence>
<dbReference type="OrthoDB" id="9839486at2"/>
<organism evidence="2 3">
    <name type="scientific">Sodalis praecaptivus</name>
    <dbReference type="NCBI Taxonomy" id="1239307"/>
    <lineage>
        <taxon>Bacteria</taxon>
        <taxon>Pseudomonadati</taxon>
        <taxon>Pseudomonadota</taxon>
        <taxon>Gammaproteobacteria</taxon>
        <taxon>Enterobacterales</taxon>
        <taxon>Bruguierivoracaceae</taxon>
        <taxon>Sodalis</taxon>
    </lineage>
</organism>
<dbReference type="RefSeq" id="WP_148296271.1">
    <property type="nucleotide sequence ID" value="NZ_CP006569.1"/>
</dbReference>
<sequence length="370" mass="40672">MPTSLSYGATLSALTVPHRVPPPPATTALAQRLAGVQALPPSLMPLRALPSSRTPLRALPPLRALSSRRTPLRALPPSVTPPPRRTPASAATPRLTSLQAIPQLTSVQAQTVEAMPLTLPPVACRGLISPATGKHIKTVTLGITGIPSRDLRHFRVDIQHQSYPPGDCMSHCLYQLKQRRLLFYTHMTNDRESANLLCLFANNDGGSHAILAAKKSYPPQIHSTYRLDGALSFRGDVTFFAVMQKMDDGSRQPVFTLTRTADNALVAQTAAHPSSASAIAHRVSLSQLGFQKHQFLRLKITLVRDTLHTAISVQWEEAQRRRDLFCLTLMPALNGSRYESRFGIMAMNGAEGGDAWMLIRHYSEKHRRLT</sequence>
<proteinExistence type="predicted"/>
<dbReference type="HOGENOM" id="CLU_851767_0_0_6"/>
<keyword evidence="3" id="KW-1185">Reference proteome</keyword>
<protein>
    <submittedName>
        <fullName evidence="2">Uncharacterized protein</fullName>
    </submittedName>
</protein>
<name>W0HTM1_9GAMM</name>
<dbReference type="AlphaFoldDB" id="W0HTM1"/>
<gene>
    <name evidence="2" type="ORF">Sant_2066</name>
</gene>
<dbReference type="Proteomes" id="UP000019028">
    <property type="component" value="Chromosome"/>
</dbReference>
<dbReference type="KEGG" id="sod:Sant_2066"/>